<reference evidence="1 2" key="1">
    <citation type="submission" date="2024-01" db="EMBL/GenBank/DDBJ databases">
        <title>The genomes of 5 underutilized Papilionoideae crops provide insights into root nodulation and disease resistance.</title>
        <authorList>
            <person name="Yuan L."/>
        </authorList>
    </citation>
    <scope>NUCLEOTIDE SEQUENCE [LARGE SCALE GENOMIC DNA]</scope>
    <source>
        <strain evidence="1">LY-2023</strain>
        <tissue evidence="1">Leaf</tissue>
    </source>
</reference>
<protein>
    <submittedName>
        <fullName evidence="1">Uncharacterized protein</fullName>
    </submittedName>
</protein>
<accession>A0AAN9I8E1</accession>
<sequence>MVDCHVAVGAHDVRPCYANDVGFMDLAVSTVKEQDGPRLSFGMVGANGVCGFGSNQLVSPINYERIIAVRPGVQDITRMSSCNDIQRVGSGVNINIHGAHSDVLEEVDCNKSKQLQLVLQSCGLISYDSEKALGNSHEDHAYVQSEQVVQVNNMGLE</sequence>
<proteinExistence type="predicted"/>
<evidence type="ECO:0000313" key="1">
    <source>
        <dbReference type="EMBL" id="KAK7271328.1"/>
    </source>
</evidence>
<name>A0AAN9I8E1_CLITE</name>
<keyword evidence="2" id="KW-1185">Reference proteome</keyword>
<dbReference type="EMBL" id="JAYKXN010000007">
    <property type="protein sequence ID" value="KAK7271328.1"/>
    <property type="molecule type" value="Genomic_DNA"/>
</dbReference>
<gene>
    <name evidence="1" type="ORF">RJT34_27125</name>
</gene>
<organism evidence="1 2">
    <name type="scientific">Clitoria ternatea</name>
    <name type="common">Butterfly pea</name>
    <dbReference type="NCBI Taxonomy" id="43366"/>
    <lineage>
        <taxon>Eukaryota</taxon>
        <taxon>Viridiplantae</taxon>
        <taxon>Streptophyta</taxon>
        <taxon>Embryophyta</taxon>
        <taxon>Tracheophyta</taxon>
        <taxon>Spermatophyta</taxon>
        <taxon>Magnoliopsida</taxon>
        <taxon>eudicotyledons</taxon>
        <taxon>Gunneridae</taxon>
        <taxon>Pentapetalae</taxon>
        <taxon>rosids</taxon>
        <taxon>fabids</taxon>
        <taxon>Fabales</taxon>
        <taxon>Fabaceae</taxon>
        <taxon>Papilionoideae</taxon>
        <taxon>50 kb inversion clade</taxon>
        <taxon>NPAAA clade</taxon>
        <taxon>indigoferoid/millettioid clade</taxon>
        <taxon>Phaseoleae</taxon>
        <taxon>Clitoria</taxon>
    </lineage>
</organism>
<dbReference type="AlphaFoldDB" id="A0AAN9I8E1"/>
<evidence type="ECO:0000313" key="2">
    <source>
        <dbReference type="Proteomes" id="UP001359559"/>
    </source>
</evidence>
<comment type="caution">
    <text evidence="1">The sequence shown here is derived from an EMBL/GenBank/DDBJ whole genome shotgun (WGS) entry which is preliminary data.</text>
</comment>
<dbReference type="Proteomes" id="UP001359559">
    <property type="component" value="Unassembled WGS sequence"/>
</dbReference>